<gene>
    <name evidence="1" type="ORF">M0R45_012160</name>
</gene>
<dbReference type="PANTHER" id="PTHR33168">
    <property type="entry name" value="STRESS INDUCED PROTEIN-RELATED"/>
    <property type="match status" value="1"/>
</dbReference>
<evidence type="ECO:0000313" key="1">
    <source>
        <dbReference type="EMBL" id="KAK9946713.1"/>
    </source>
</evidence>
<dbReference type="EMBL" id="JBEDUW010000002">
    <property type="protein sequence ID" value="KAK9946713.1"/>
    <property type="molecule type" value="Genomic_DNA"/>
</dbReference>
<name>A0AAW1YDH5_RUBAR</name>
<organism evidence="1 2">
    <name type="scientific">Rubus argutus</name>
    <name type="common">Southern blackberry</name>
    <dbReference type="NCBI Taxonomy" id="59490"/>
    <lineage>
        <taxon>Eukaryota</taxon>
        <taxon>Viridiplantae</taxon>
        <taxon>Streptophyta</taxon>
        <taxon>Embryophyta</taxon>
        <taxon>Tracheophyta</taxon>
        <taxon>Spermatophyta</taxon>
        <taxon>Magnoliopsida</taxon>
        <taxon>eudicotyledons</taxon>
        <taxon>Gunneridae</taxon>
        <taxon>Pentapetalae</taxon>
        <taxon>rosids</taxon>
        <taxon>fabids</taxon>
        <taxon>Rosales</taxon>
        <taxon>Rosaceae</taxon>
        <taxon>Rosoideae</taxon>
        <taxon>Rosoideae incertae sedis</taxon>
        <taxon>Rubus</taxon>
    </lineage>
</organism>
<dbReference type="Proteomes" id="UP001457282">
    <property type="component" value="Unassembled WGS sequence"/>
</dbReference>
<keyword evidence="2" id="KW-1185">Reference proteome</keyword>
<proteinExistence type="predicted"/>
<reference evidence="1 2" key="1">
    <citation type="journal article" date="2023" name="G3 (Bethesda)">
        <title>A chromosome-length genome assembly and annotation of blackberry (Rubus argutus, cv. 'Hillquist').</title>
        <authorList>
            <person name="Bruna T."/>
            <person name="Aryal R."/>
            <person name="Dudchenko O."/>
            <person name="Sargent D.J."/>
            <person name="Mead D."/>
            <person name="Buti M."/>
            <person name="Cavallini A."/>
            <person name="Hytonen T."/>
            <person name="Andres J."/>
            <person name="Pham M."/>
            <person name="Weisz D."/>
            <person name="Mascagni F."/>
            <person name="Usai G."/>
            <person name="Natali L."/>
            <person name="Bassil N."/>
            <person name="Fernandez G.E."/>
            <person name="Lomsadze A."/>
            <person name="Armour M."/>
            <person name="Olukolu B."/>
            <person name="Poorten T."/>
            <person name="Britton C."/>
            <person name="Davik J."/>
            <person name="Ashrafi H."/>
            <person name="Aiden E.L."/>
            <person name="Borodovsky M."/>
            <person name="Worthington M."/>
        </authorList>
    </citation>
    <scope>NUCLEOTIDE SEQUENCE [LARGE SCALE GENOMIC DNA]</scope>
    <source>
        <strain evidence="1">PI 553951</strain>
    </source>
</reference>
<protein>
    <submittedName>
        <fullName evidence="1">Uncharacterized protein</fullName>
    </submittedName>
</protein>
<accession>A0AAW1YDH5</accession>
<sequence length="108" mass="12668">MGIKEWYSTRSPSIRLGQNFMPSTTYNKSQPKWQTFWKKFKKENNKNLSSGTVVSQARRNSYDPKTYSKNFDRGMGWMEPDNLSRSFSARFADPSRISHRNDLLDCCV</sequence>
<evidence type="ECO:0000313" key="2">
    <source>
        <dbReference type="Proteomes" id="UP001457282"/>
    </source>
</evidence>
<dbReference type="AlphaFoldDB" id="A0AAW1YDH5"/>
<comment type="caution">
    <text evidence="1">The sequence shown here is derived from an EMBL/GenBank/DDBJ whole genome shotgun (WGS) entry which is preliminary data.</text>
</comment>